<keyword evidence="8" id="KW-0131">Cell cycle</keyword>
<dbReference type="GO" id="GO:0007059">
    <property type="term" value="P:chromosome segregation"/>
    <property type="evidence" value="ECO:0007669"/>
    <property type="project" value="UniProtKB-KW"/>
</dbReference>
<keyword evidence="3" id="KW-0132">Cell division</keyword>
<dbReference type="GO" id="GO:0006310">
    <property type="term" value="P:DNA recombination"/>
    <property type="evidence" value="ECO:0007669"/>
    <property type="project" value="UniProtKB-KW"/>
</dbReference>
<keyword evidence="4" id="KW-0159">Chromosome partition</keyword>
<dbReference type="Gene3D" id="1.10.150.130">
    <property type="match status" value="1"/>
</dbReference>
<evidence type="ECO:0000256" key="7">
    <source>
        <dbReference type="ARBA" id="ARBA00023172"/>
    </source>
</evidence>
<protein>
    <submittedName>
        <fullName evidence="12">Integrase/recombinase XerC</fullName>
    </submittedName>
</protein>
<dbReference type="InterPro" id="IPR013762">
    <property type="entry name" value="Integrase-like_cat_sf"/>
</dbReference>
<dbReference type="InterPro" id="IPR044068">
    <property type="entry name" value="CB"/>
</dbReference>
<keyword evidence="7" id="KW-0233">DNA recombination</keyword>
<dbReference type="InterPro" id="IPR010998">
    <property type="entry name" value="Integrase_recombinase_N"/>
</dbReference>
<dbReference type="PANTHER" id="PTHR30349:SF77">
    <property type="entry name" value="TYROSINE RECOMBINASE XERC"/>
    <property type="match status" value="1"/>
</dbReference>
<keyword evidence="5" id="KW-0229">DNA integration</keyword>
<feature type="domain" description="Tyr recombinase" evidence="10">
    <location>
        <begin position="104"/>
        <end position="285"/>
    </location>
</feature>
<accession>A0A4R2EEZ1</accession>
<dbReference type="PROSITE" id="PS51898">
    <property type="entry name" value="TYR_RECOMBINASE"/>
    <property type="match status" value="1"/>
</dbReference>
<evidence type="ECO:0000256" key="6">
    <source>
        <dbReference type="ARBA" id="ARBA00023125"/>
    </source>
</evidence>
<dbReference type="GO" id="GO:0003677">
    <property type="term" value="F:DNA binding"/>
    <property type="evidence" value="ECO:0007669"/>
    <property type="project" value="UniProtKB-UniRule"/>
</dbReference>
<dbReference type="Gene3D" id="1.10.443.10">
    <property type="entry name" value="Intergrase catalytic core"/>
    <property type="match status" value="1"/>
</dbReference>
<keyword evidence="6 9" id="KW-0238">DNA-binding</keyword>
<dbReference type="RefSeq" id="WP_131839689.1">
    <property type="nucleotide sequence ID" value="NZ_SLWB01000010.1"/>
</dbReference>
<evidence type="ECO:0000256" key="4">
    <source>
        <dbReference type="ARBA" id="ARBA00022829"/>
    </source>
</evidence>
<name>A0A4R2EEZ1_9BACT</name>
<evidence type="ECO:0000256" key="2">
    <source>
        <dbReference type="ARBA" id="ARBA00022490"/>
    </source>
</evidence>
<feature type="domain" description="Core-binding (CB)" evidence="11">
    <location>
        <begin position="1"/>
        <end position="83"/>
    </location>
</feature>
<dbReference type="OrthoDB" id="9801717at2"/>
<evidence type="ECO:0000259" key="11">
    <source>
        <dbReference type="PROSITE" id="PS51900"/>
    </source>
</evidence>
<sequence>MIAQFGQYLLAEKRYSPQTVKAYKTDLLQFVDFLGYTPDEFAPCEVTHVLVREWVVSLVKSGLAPCSVNRKIATLNSYFKYLKRAGVINKNPAAKVVHPKQPKRLPSFVSYEATERFAHSSADDFLSLRNLLIVELLYTSGIRSAELMGLKLEDVDCQCLTLRVLGKGKKERIIPIIPSTNSLLKCYISKREDFLNGLSAPYLILTAKGEQIYPKLVERVVKEMLKNAGVKGKRNPHILRHTFATHLLNNGADLLSIKEMLGHTSVGTTQIYMHNTLEKVKTSYMKAHPRANKNS</sequence>
<reference evidence="12 13" key="1">
    <citation type="submission" date="2019-03" db="EMBL/GenBank/DDBJ databases">
        <title>Genomic Encyclopedia of Archaeal and Bacterial Type Strains, Phase II (KMG-II): from individual species to whole genera.</title>
        <authorList>
            <person name="Goeker M."/>
        </authorList>
    </citation>
    <scope>NUCLEOTIDE SEQUENCE [LARGE SCALE GENOMIC DNA]</scope>
    <source>
        <strain evidence="12 13">RL-C</strain>
    </source>
</reference>
<dbReference type="SUPFAM" id="SSF56349">
    <property type="entry name" value="DNA breaking-rejoining enzymes"/>
    <property type="match status" value="1"/>
</dbReference>
<gene>
    <name evidence="12" type="ORF">CLV25_11096</name>
</gene>
<organism evidence="12 13">
    <name type="scientific">Acetobacteroides hydrogenigenes</name>
    <dbReference type="NCBI Taxonomy" id="979970"/>
    <lineage>
        <taxon>Bacteria</taxon>
        <taxon>Pseudomonadati</taxon>
        <taxon>Bacteroidota</taxon>
        <taxon>Bacteroidia</taxon>
        <taxon>Bacteroidales</taxon>
        <taxon>Rikenellaceae</taxon>
        <taxon>Acetobacteroides</taxon>
    </lineage>
</organism>
<evidence type="ECO:0000256" key="5">
    <source>
        <dbReference type="ARBA" id="ARBA00022908"/>
    </source>
</evidence>
<evidence type="ECO:0000313" key="12">
    <source>
        <dbReference type="EMBL" id="TCN65706.1"/>
    </source>
</evidence>
<dbReference type="InterPro" id="IPR002104">
    <property type="entry name" value="Integrase_catalytic"/>
</dbReference>
<comment type="caution">
    <text evidence="12">The sequence shown here is derived from an EMBL/GenBank/DDBJ whole genome shotgun (WGS) entry which is preliminary data.</text>
</comment>
<dbReference type="InterPro" id="IPR050090">
    <property type="entry name" value="Tyrosine_recombinase_XerCD"/>
</dbReference>
<dbReference type="AlphaFoldDB" id="A0A4R2EEZ1"/>
<dbReference type="Proteomes" id="UP000294830">
    <property type="component" value="Unassembled WGS sequence"/>
</dbReference>
<dbReference type="GO" id="GO:0005737">
    <property type="term" value="C:cytoplasm"/>
    <property type="evidence" value="ECO:0007669"/>
    <property type="project" value="UniProtKB-SubCell"/>
</dbReference>
<dbReference type="InterPro" id="IPR011010">
    <property type="entry name" value="DNA_brk_join_enz"/>
</dbReference>
<dbReference type="PANTHER" id="PTHR30349">
    <property type="entry name" value="PHAGE INTEGRASE-RELATED"/>
    <property type="match status" value="1"/>
</dbReference>
<comment type="subcellular location">
    <subcellularLocation>
        <location evidence="1">Cytoplasm</location>
    </subcellularLocation>
</comment>
<evidence type="ECO:0000313" key="13">
    <source>
        <dbReference type="Proteomes" id="UP000294830"/>
    </source>
</evidence>
<keyword evidence="2" id="KW-0963">Cytoplasm</keyword>
<dbReference type="GO" id="GO:0015074">
    <property type="term" value="P:DNA integration"/>
    <property type="evidence" value="ECO:0007669"/>
    <property type="project" value="UniProtKB-KW"/>
</dbReference>
<dbReference type="PROSITE" id="PS51900">
    <property type="entry name" value="CB"/>
    <property type="match status" value="1"/>
</dbReference>
<evidence type="ECO:0000256" key="9">
    <source>
        <dbReference type="PROSITE-ProRule" id="PRU01248"/>
    </source>
</evidence>
<evidence type="ECO:0000259" key="10">
    <source>
        <dbReference type="PROSITE" id="PS51898"/>
    </source>
</evidence>
<dbReference type="Pfam" id="PF02899">
    <property type="entry name" value="Phage_int_SAM_1"/>
    <property type="match status" value="1"/>
</dbReference>
<proteinExistence type="predicted"/>
<evidence type="ECO:0000256" key="1">
    <source>
        <dbReference type="ARBA" id="ARBA00004496"/>
    </source>
</evidence>
<dbReference type="GO" id="GO:0051301">
    <property type="term" value="P:cell division"/>
    <property type="evidence" value="ECO:0007669"/>
    <property type="project" value="UniProtKB-KW"/>
</dbReference>
<dbReference type="InterPro" id="IPR004107">
    <property type="entry name" value="Integrase_SAM-like_N"/>
</dbReference>
<dbReference type="EMBL" id="SLWB01000010">
    <property type="protein sequence ID" value="TCN65706.1"/>
    <property type="molecule type" value="Genomic_DNA"/>
</dbReference>
<dbReference type="Pfam" id="PF00589">
    <property type="entry name" value="Phage_integrase"/>
    <property type="match status" value="1"/>
</dbReference>
<keyword evidence="13" id="KW-1185">Reference proteome</keyword>
<evidence type="ECO:0000256" key="3">
    <source>
        <dbReference type="ARBA" id="ARBA00022618"/>
    </source>
</evidence>
<evidence type="ECO:0000256" key="8">
    <source>
        <dbReference type="ARBA" id="ARBA00023306"/>
    </source>
</evidence>